<keyword evidence="2" id="KW-1185">Reference proteome</keyword>
<dbReference type="AlphaFoldDB" id="W9R5I9"/>
<reference evidence="2" key="1">
    <citation type="submission" date="2013-01" db="EMBL/GenBank/DDBJ databases">
        <title>Draft Genome Sequence of a Mulberry Tree, Morus notabilis C.K. Schneid.</title>
        <authorList>
            <person name="He N."/>
            <person name="Zhao S."/>
        </authorList>
    </citation>
    <scope>NUCLEOTIDE SEQUENCE</scope>
</reference>
<evidence type="ECO:0000313" key="1">
    <source>
        <dbReference type="EMBL" id="EXB38545.1"/>
    </source>
</evidence>
<accession>W9R5I9</accession>
<evidence type="ECO:0000313" key="2">
    <source>
        <dbReference type="Proteomes" id="UP000030645"/>
    </source>
</evidence>
<protein>
    <submittedName>
        <fullName evidence="1">Uncharacterized protein</fullName>
    </submittedName>
</protein>
<dbReference type="Proteomes" id="UP000030645">
    <property type="component" value="Unassembled WGS sequence"/>
</dbReference>
<sequence length="189" mass="21487">MKLTSTNYTSKQSAPKSIGSPSHIIIPFTATAKTFLRGTDHFDHNFVKGTQTIAQYERMVKSRVGEPAVMNSYLNSVDEWHEKLINFESHLKYEARKNSQMRASANLEQLVSLDGCPEEVCDSDGRALVELHGCLPSNLELACGVLRKLAQAGSSKLVYGDLWWISTLYNGLNNRRRWIEDRRRLLEDR</sequence>
<gene>
    <name evidence="1" type="ORF">L484_008573</name>
</gene>
<organism evidence="1 2">
    <name type="scientific">Morus notabilis</name>
    <dbReference type="NCBI Taxonomy" id="981085"/>
    <lineage>
        <taxon>Eukaryota</taxon>
        <taxon>Viridiplantae</taxon>
        <taxon>Streptophyta</taxon>
        <taxon>Embryophyta</taxon>
        <taxon>Tracheophyta</taxon>
        <taxon>Spermatophyta</taxon>
        <taxon>Magnoliopsida</taxon>
        <taxon>eudicotyledons</taxon>
        <taxon>Gunneridae</taxon>
        <taxon>Pentapetalae</taxon>
        <taxon>rosids</taxon>
        <taxon>fabids</taxon>
        <taxon>Rosales</taxon>
        <taxon>Moraceae</taxon>
        <taxon>Moreae</taxon>
        <taxon>Morus</taxon>
    </lineage>
</organism>
<proteinExistence type="predicted"/>
<name>W9R5I9_9ROSA</name>
<dbReference type="EMBL" id="KE343698">
    <property type="protein sequence ID" value="EXB38545.1"/>
    <property type="molecule type" value="Genomic_DNA"/>
</dbReference>